<evidence type="ECO:0000313" key="1">
    <source>
        <dbReference type="EMBL" id="EEY18022.1"/>
    </source>
</evidence>
<protein>
    <submittedName>
        <fullName evidence="1">Predicted protein</fullName>
    </submittedName>
</protein>
<reference evidence="2" key="1">
    <citation type="journal article" date="2011" name="PLoS Pathog.">
        <title>Comparative genomics yields insights into niche adaptation of plant vascular wilt pathogens.</title>
        <authorList>
            <person name="Klosterman S.J."/>
            <person name="Subbarao K.V."/>
            <person name="Kang S."/>
            <person name="Veronese P."/>
            <person name="Gold S.E."/>
            <person name="Thomma B.P.H.J."/>
            <person name="Chen Z."/>
            <person name="Henrissat B."/>
            <person name="Lee Y.-H."/>
            <person name="Park J."/>
            <person name="Garcia-Pedrajas M.D."/>
            <person name="Barbara D.J."/>
            <person name="Anchieta A."/>
            <person name="de Jonge R."/>
            <person name="Santhanam P."/>
            <person name="Maruthachalam K."/>
            <person name="Atallah Z."/>
            <person name="Amyotte S.G."/>
            <person name="Paz Z."/>
            <person name="Inderbitzin P."/>
            <person name="Hayes R.J."/>
            <person name="Heiman D.I."/>
            <person name="Young S."/>
            <person name="Zeng Q."/>
            <person name="Engels R."/>
            <person name="Galagan J."/>
            <person name="Cuomo C.A."/>
            <person name="Dobinson K.F."/>
            <person name="Ma L.-J."/>
        </authorList>
    </citation>
    <scope>NUCLEOTIDE SEQUENCE [LARGE SCALE GENOMIC DNA]</scope>
    <source>
        <strain evidence="2">VaMs.102 / ATCC MYA-4576 / FGSC 10136</strain>
    </source>
</reference>
<dbReference type="Proteomes" id="UP000008698">
    <property type="component" value="Unassembled WGS sequence"/>
</dbReference>
<accession>C9SFS7</accession>
<dbReference type="GeneID" id="9534659"/>
<evidence type="ECO:0000313" key="2">
    <source>
        <dbReference type="Proteomes" id="UP000008698"/>
    </source>
</evidence>
<dbReference type="HOGENOM" id="CLU_2185970_0_0_1"/>
<proteinExistence type="predicted"/>
<dbReference type="EMBL" id="DS985217">
    <property type="protein sequence ID" value="EEY18022.1"/>
    <property type="molecule type" value="Genomic_DNA"/>
</dbReference>
<name>C9SFS7_VERA1</name>
<dbReference type="STRING" id="526221.C9SFS7"/>
<sequence>MRPATLRILTLIAEFYHKLDYHLYRRQMHQDSNRPIAKLAAEPAARCAGSVCAIVFGHTHADELMAGLWTVGTQTFERDDRLFEAYFARETRSVGVKPLHGQRQLARSV</sequence>
<organism evidence="2">
    <name type="scientific">Verticillium alfalfae (strain VaMs.102 / ATCC MYA-4576 / FGSC 10136)</name>
    <name type="common">Verticillium wilt of alfalfa</name>
    <name type="synonym">Verticillium albo-atrum</name>
    <dbReference type="NCBI Taxonomy" id="526221"/>
    <lineage>
        <taxon>Eukaryota</taxon>
        <taxon>Fungi</taxon>
        <taxon>Dikarya</taxon>
        <taxon>Ascomycota</taxon>
        <taxon>Pezizomycotina</taxon>
        <taxon>Sordariomycetes</taxon>
        <taxon>Hypocreomycetidae</taxon>
        <taxon>Glomerellales</taxon>
        <taxon>Plectosphaerellaceae</taxon>
        <taxon>Verticillium</taxon>
    </lineage>
</organism>
<dbReference type="AlphaFoldDB" id="C9SFS7"/>
<dbReference type="OrthoDB" id="282973at2759"/>
<keyword evidence="2" id="KW-1185">Reference proteome</keyword>
<dbReference type="KEGG" id="val:VDBG_04131"/>
<dbReference type="RefSeq" id="XP_003006178.1">
    <property type="nucleotide sequence ID" value="XM_003006132.1"/>
</dbReference>
<gene>
    <name evidence="1" type="ORF">VDBG_04131</name>
</gene>